<dbReference type="GO" id="GO:0005829">
    <property type="term" value="C:cytosol"/>
    <property type="evidence" value="ECO:0007669"/>
    <property type="project" value="GOC"/>
</dbReference>
<keyword evidence="19" id="KW-1185">Reference proteome</keyword>
<organism evidence="18 19">
    <name type="scientific">Larinioides sclopetarius</name>
    <dbReference type="NCBI Taxonomy" id="280406"/>
    <lineage>
        <taxon>Eukaryota</taxon>
        <taxon>Metazoa</taxon>
        <taxon>Ecdysozoa</taxon>
        <taxon>Arthropoda</taxon>
        <taxon>Chelicerata</taxon>
        <taxon>Arachnida</taxon>
        <taxon>Araneae</taxon>
        <taxon>Araneomorphae</taxon>
        <taxon>Entelegynae</taxon>
        <taxon>Araneoidea</taxon>
        <taxon>Araneidae</taxon>
        <taxon>Larinioides</taxon>
    </lineage>
</organism>
<dbReference type="EMBL" id="CAXIEN010000065">
    <property type="protein sequence ID" value="CAL1273025.1"/>
    <property type="molecule type" value="Genomic_DNA"/>
</dbReference>
<dbReference type="SMART" id="SM00397">
    <property type="entry name" value="t_SNARE"/>
    <property type="match status" value="1"/>
</dbReference>
<dbReference type="AlphaFoldDB" id="A0AAV1ZN98"/>
<keyword evidence="8 15" id="KW-0175">Coiled coil</keyword>
<dbReference type="GO" id="GO:0006896">
    <property type="term" value="P:Golgi to vacuole transport"/>
    <property type="evidence" value="ECO:0007669"/>
    <property type="project" value="TreeGrafter"/>
</dbReference>
<dbReference type="GO" id="GO:0006891">
    <property type="term" value="P:intra-Golgi vesicle-mediated transport"/>
    <property type="evidence" value="ECO:0007669"/>
    <property type="project" value="TreeGrafter"/>
</dbReference>
<comment type="similarity">
    <text evidence="2">Belongs to the VTI1 family.</text>
</comment>
<evidence type="ECO:0000256" key="5">
    <source>
        <dbReference type="ARBA" id="ARBA00022927"/>
    </source>
</evidence>
<dbReference type="SUPFAM" id="SSF58038">
    <property type="entry name" value="SNARE fusion complex"/>
    <property type="match status" value="1"/>
</dbReference>
<dbReference type="InterPro" id="IPR038407">
    <property type="entry name" value="v-SNARE_N_sf"/>
</dbReference>
<evidence type="ECO:0000256" key="16">
    <source>
        <dbReference type="SAM" id="Phobius"/>
    </source>
</evidence>
<evidence type="ECO:0000313" key="19">
    <source>
        <dbReference type="Proteomes" id="UP001497382"/>
    </source>
</evidence>
<reference evidence="18 19" key="1">
    <citation type="submission" date="2024-04" db="EMBL/GenBank/DDBJ databases">
        <authorList>
            <person name="Rising A."/>
            <person name="Reimegard J."/>
            <person name="Sonavane S."/>
            <person name="Akerstrom W."/>
            <person name="Nylinder S."/>
            <person name="Hedman E."/>
            <person name="Kallberg Y."/>
        </authorList>
    </citation>
    <scope>NUCLEOTIDE SEQUENCE [LARGE SCALE GENOMIC DNA]</scope>
</reference>
<evidence type="ECO:0000256" key="2">
    <source>
        <dbReference type="ARBA" id="ARBA00006108"/>
    </source>
</evidence>
<feature type="coiled-coil region" evidence="15">
    <location>
        <begin position="5"/>
        <end position="58"/>
    </location>
</feature>
<dbReference type="PIRSF" id="PIRSF028865">
    <property type="entry name" value="Membrin-2"/>
    <property type="match status" value="1"/>
</dbReference>
<dbReference type="GO" id="GO:0005484">
    <property type="term" value="F:SNAP receptor activity"/>
    <property type="evidence" value="ECO:0007669"/>
    <property type="project" value="InterPro"/>
</dbReference>
<proteinExistence type="inferred from homology"/>
<feature type="transmembrane region" description="Helical" evidence="16">
    <location>
        <begin position="198"/>
        <end position="218"/>
    </location>
</feature>
<evidence type="ECO:0000256" key="4">
    <source>
        <dbReference type="ARBA" id="ARBA00022692"/>
    </source>
</evidence>
<keyword evidence="9 16" id="KW-0472">Membrane</keyword>
<protein>
    <recommendedName>
        <fullName evidence="12">Vesicle transport through interaction with t-SNAREs homolog 1A</fullName>
    </recommendedName>
    <alternativeName>
        <fullName evidence="14">Vesicle transport v-SNARE protein Vti1-like 2</fullName>
    </alternativeName>
    <alternativeName>
        <fullName evidence="13">Vti1-rp2</fullName>
    </alternativeName>
</protein>
<evidence type="ECO:0000256" key="3">
    <source>
        <dbReference type="ARBA" id="ARBA00022448"/>
    </source>
</evidence>
<dbReference type="GO" id="GO:0048280">
    <property type="term" value="P:vesicle fusion with Golgi apparatus"/>
    <property type="evidence" value="ECO:0007669"/>
    <property type="project" value="TreeGrafter"/>
</dbReference>
<evidence type="ECO:0000256" key="9">
    <source>
        <dbReference type="ARBA" id="ARBA00023136"/>
    </source>
</evidence>
<evidence type="ECO:0000313" key="18">
    <source>
        <dbReference type="EMBL" id="CAL1273025.1"/>
    </source>
</evidence>
<gene>
    <name evidence="18" type="ORF">LARSCL_LOCUS6706</name>
</gene>
<keyword evidence="5" id="KW-0653">Protein transport</keyword>
<evidence type="ECO:0000256" key="15">
    <source>
        <dbReference type="SAM" id="Coils"/>
    </source>
</evidence>
<dbReference type="GO" id="GO:0016236">
    <property type="term" value="P:macroautophagy"/>
    <property type="evidence" value="ECO:0007669"/>
    <property type="project" value="TreeGrafter"/>
</dbReference>
<dbReference type="SUPFAM" id="SSF47661">
    <property type="entry name" value="t-snare proteins"/>
    <property type="match status" value="1"/>
</dbReference>
<dbReference type="GO" id="GO:0000149">
    <property type="term" value="F:SNARE binding"/>
    <property type="evidence" value="ECO:0007669"/>
    <property type="project" value="TreeGrafter"/>
</dbReference>
<keyword evidence="6 16" id="KW-1133">Transmembrane helix</keyword>
<dbReference type="InterPro" id="IPR010989">
    <property type="entry name" value="SNARE"/>
</dbReference>
<dbReference type="Pfam" id="PF05008">
    <property type="entry name" value="V-SNARE"/>
    <property type="match status" value="1"/>
</dbReference>
<dbReference type="GO" id="GO:0031201">
    <property type="term" value="C:SNARE complex"/>
    <property type="evidence" value="ECO:0007669"/>
    <property type="project" value="TreeGrafter"/>
</dbReference>
<evidence type="ECO:0000256" key="12">
    <source>
        <dbReference type="ARBA" id="ARBA00071612"/>
    </source>
</evidence>
<dbReference type="Pfam" id="PF12352">
    <property type="entry name" value="V-SNARE_C"/>
    <property type="match status" value="1"/>
</dbReference>
<evidence type="ECO:0000256" key="10">
    <source>
        <dbReference type="ARBA" id="ARBA00046280"/>
    </source>
</evidence>
<name>A0AAV1ZN98_9ARAC</name>
<dbReference type="CDD" id="cd15891">
    <property type="entry name" value="SNARE_Vti1a"/>
    <property type="match status" value="1"/>
</dbReference>
<dbReference type="FunFam" id="1.20.5.110:FF:000078">
    <property type="entry name" value="Vesicle transport through interaction with t-SNAREs 1A"/>
    <property type="match status" value="1"/>
</dbReference>
<dbReference type="GO" id="GO:0005789">
    <property type="term" value="C:endoplasmic reticulum membrane"/>
    <property type="evidence" value="ECO:0007669"/>
    <property type="project" value="TreeGrafter"/>
</dbReference>
<keyword evidence="4 16" id="KW-0812">Transmembrane</keyword>
<sequence>MASLMESFEQQYAALSAEITSKTSRLNNLSGIERKMLISQVDRQMEEAHELLEQMDLEVKGMPPTSRQKYQIRLKSYVAELSLLDKELLNFDKARTNPRDDNSLRDELFEGDYVKDDQKQRLLDNTERLESSSRQLEGGYKLAVEAEQIGSQILTDLSSQRETIKNSKSRLQETNYDLGRSSRIINGMIRGIKQQKMVLYGVAAIMLLTIVLAIYFTVRKHV</sequence>
<comment type="subunit">
    <text evidence="11">Interacts with distinct SNARE complexes that contain either STX5 or STX6. Interacts with NAPA and, to a lesser extent, with NAPG. Identified in a complex containing STX6, STX12, VAMP4 and VTI1A.</text>
</comment>
<comment type="subcellular location">
    <subcellularLocation>
        <location evidence="10">Endomembrane system</location>
        <topology evidence="10">Single-pass type IV membrane protein</topology>
    </subcellularLocation>
    <subcellularLocation>
        <location evidence="1">Golgi apparatus membrane</location>
        <topology evidence="1">Single-pass membrane protein</topology>
    </subcellularLocation>
</comment>
<dbReference type="InterPro" id="IPR027027">
    <property type="entry name" value="GOSR2/Membrin/Bos1"/>
</dbReference>
<dbReference type="GO" id="GO:0042147">
    <property type="term" value="P:retrograde transport, endosome to Golgi"/>
    <property type="evidence" value="ECO:0007669"/>
    <property type="project" value="TreeGrafter"/>
</dbReference>
<feature type="domain" description="T-SNARE coiled-coil homology" evidence="17">
    <location>
        <begin position="121"/>
        <end position="188"/>
    </location>
</feature>
<dbReference type="PANTHER" id="PTHR21230:SF26">
    <property type="entry name" value="VESICLE TRANSPORT THROUGH INTERACTION WITH T-SNARES HOMOLOG 1A"/>
    <property type="match status" value="1"/>
</dbReference>
<dbReference type="GO" id="GO:0012507">
    <property type="term" value="C:ER to Golgi transport vesicle membrane"/>
    <property type="evidence" value="ECO:0007669"/>
    <property type="project" value="TreeGrafter"/>
</dbReference>
<dbReference type="FunFam" id="1.20.58.400:FF:000001">
    <property type="entry name" value="Vesicle transport through interaction with t-SNAREs homolog 1A"/>
    <property type="match status" value="1"/>
</dbReference>
<dbReference type="Proteomes" id="UP001497382">
    <property type="component" value="Unassembled WGS sequence"/>
</dbReference>
<dbReference type="GO" id="GO:0006886">
    <property type="term" value="P:intracellular protein transport"/>
    <property type="evidence" value="ECO:0007669"/>
    <property type="project" value="InterPro"/>
</dbReference>
<evidence type="ECO:0000256" key="7">
    <source>
        <dbReference type="ARBA" id="ARBA00023034"/>
    </source>
</evidence>
<evidence type="ECO:0000256" key="13">
    <source>
        <dbReference type="ARBA" id="ARBA00081711"/>
    </source>
</evidence>
<evidence type="ECO:0000256" key="1">
    <source>
        <dbReference type="ARBA" id="ARBA00004194"/>
    </source>
</evidence>
<keyword evidence="7" id="KW-0333">Golgi apparatus</keyword>
<dbReference type="PANTHER" id="PTHR21230">
    <property type="entry name" value="VESICLE TRANSPORT V-SNARE PROTEIN VTI1-RELATED"/>
    <property type="match status" value="1"/>
</dbReference>
<accession>A0AAV1ZN98</accession>
<comment type="caution">
    <text evidence="18">The sequence shown here is derived from an EMBL/GenBank/DDBJ whole genome shotgun (WGS) entry which is preliminary data.</text>
</comment>
<dbReference type="Gene3D" id="1.20.58.400">
    <property type="entry name" value="t-snare proteins"/>
    <property type="match status" value="1"/>
</dbReference>
<evidence type="ECO:0000259" key="17">
    <source>
        <dbReference type="SMART" id="SM00397"/>
    </source>
</evidence>
<keyword evidence="3" id="KW-0813">Transport</keyword>
<evidence type="ECO:0000256" key="14">
    <source>
        <dbReference type="ARBA" id="ARBA00082368"/>
    </source>
</evidence>
<dbReference type="Gene3D" id="1.20.5.110">
    <property type="match status" value="1"/>
</dbReference>
<dbReference type="InterPro" id="IPR007705">
    <property type="entry name" value="Vesicle_trsprt_v-SNARE_N"/>
</dbReference>
<evidence type="ECO:0000256" key="6">
    <source>
        <dbReference type="ARBA" id="ARBA00022989"/>
    </source>
</evidence>
<dbReference type="GO" id="GO:0000139">
    <property type="term" value="C:Golgi membrane"/>
    <property type="evidence" value="ECO:0007669"/>
    <property type="project" value="UniProtKB-SubCell"/>
</dbReference>
<dbReference type="InterPro" id="IPR000727">
    <property type="entry name" value="T_SNARE_dom"/>
</dbReference>
<evidence type="ECO:0000256" key="11">
    <source>
        <dbReference type="ARBA" id="ARBA00065755"/>
    </source>
</evidence>
<dbReference type="GO" id="GO:0031902">
    <property type="term" value="C:late endosome membrane"/>
    <property type="evidence" value="ECO:0007669"/>
    <property type="project" value="TreeGrafter"/>
</dbReference>
<evidence type="ECO:0000256" key="8">
    <source>
        <dbReference type="ARBA" id="ARBA00023054"/>
    </source>
</evidence>